<dbReference type="Pfam" id="PF16656">
    <property type="entry name" value="Pur_ac_phosph_N"/>
    <property type="match status" value="1"/>
</dbReference>
<evidence type="ECO:0000313" key="5">
    <source>
        <dbReference type="EMBL" id="PSG88623.1"/>
    </source>
</evidence>
<dbReference type="OrthoDB" id="9804511at2"/>
<organism evidence="5 6">
    <name type="scientific">Aurantibacter aestuarii</name>
    <dbReference type="NCBI Taxonomy" id="1266046"/>
    <lineage>
        <taxon>Bacteria</taxon>
        <taxon>Pseudomonadati</taxon>
        <taxon>Bacteroidota</taxon>
        <taxon>Flavobacteriia</taxon>
        <taxon>Flavobacteriales</taxon>
        <taxon>Flavobacteriaceae</taxon>
        <taxon>Aurantibacter</taxon>
    </lineage>
</organism>
<dbReference type="Gene3D" id="2.60.40.380">
    <property type="entry name" value="Purple acid phosphatase-like, N-terminal"/>
    <property type="match status" value="1"/>
</dbReference>
<dbReference type="Gene3D" id="3.60.21.10">
    <property type="match status" value="1"/>
</dbReference>
<feature type="domain" description="Calcineurin-like phosphoesterase" evidence="2">
    <location>
        <begin position="141"/>
        <end position="295"/>
    </location>
</feature>
<proteinExistence type="predicted"/>
<protein>
    <recommendedName>
        <fullName evidence="7">Metallophosphoesterase</fullName>
    </recommendedName>
</protein>
<dbReference type="PANTHER" id="PTHR45867:SF3">
    <property type="entry name" value="ACID PHOSPHATASE TYPE 7"/>
    <property type="match status" value="1"/>
</dbReference>
<evidence type="ECO:0000259" key="2">
    <source>
        <dbReference type="Pfam" id="PF00149"/>
    </source>
</evidence>
<dbReference type="Pfam" id="PF17957">
    <property type="entry name" value="Big_7"/>
    <property type="match status" value="1"/>
</dbReference>
<dbReference type="InterPro" id="IPR015914">
    <property type="entry name" value="PAPs_N"/>
</dbReference>
<dbReference type="NCBIfam" id="TIGR04183">
    <property type="entry name" value="Por_Secre_tail"/>
    <property type="match status" value="1"/>
</dbReference>
<feature type="domain" description="Secretion system C-terminal sorting" evidence="4">
    <location>
        <begin position="710"/>
        <end position="780"/>
    </location>
</feature>
<dbReference type="EMBL" id="PXOQ01000009">
    <property type="protein sequence ID" value="PSG88623.1"/>
    <property type="molecule type" value="Genomic_DNA"/>
</dbReference>
<sequence>MKKITLLLMLFVGLSAFSNTRRYRIMFTDNPSSTMMIGWEQISGTNATVYYGTTDHGTTWSNYSNSKTVDRTVTDKGMNNQFAKLSGLTPNTNYYFVIKDSEGTSSRYWFRTAPNTNDTMSFISGGDSRNNRTPRQNANKMVAKLKPTAIFFGGDMTNGDTDGEWQDWFDDWQLTIAADGRMFPIIPARGNHEYNNSRIYNLFNCPNSDAYYNITFGANLYSLYTLNSEITAGGIQGAWLASQLQNDNAIWKSAQYHKPMRPHVSNKSEGTDEYNNWAQLFFDQDVKLVYESDSHTVKTTWPIKPCASGTNCEEGFERDDNFGTVYVGEGCWGAPLRASDDEKSWSRDFGSFNQFKWVCVSTNKIEVKTIAIDNADSVSENGNNDGCALPAGVNVWNPSNGAIVTILNSALQAPVVNITSQNNNEYLADGNNVIVSANANDADGTISYVEFYIGGVLQAADATAPYQINYSFANGEHDIQTIAYDNDNLSNSETIKIYVGTYSATIDQTVDNDVEQKESDGSVYNDSSDLELVYDSYDSQGYQKIGLRFNTLNIPNGAQITNAYIQFKAKSTHSSTVDLQVFVENSTNTVDYESNTTTNVTGTGRTYYQAINWSVPAWNTDEALAAQRTPNLATTIQNIVSQTSWNPGNAMGIKIEGTGATLSGAGSNIRRAYSLNNSDASRHPVLHIEYTMDPSTLSTEKIKDVDILKVYPNPFKDVVTFSNLTESFKNGMVTVYTLTGKVAYKKPLKGKTVNLNFLAKGVYIITLEGANSKIITKKIIKQ</sequence>
<gene>
    <name evidence="5" type="ORF">C7H52_10040</name>
</gene>
<dbReference type="SUPFAM" id="SSF56300">
    <property type="entry name" value="Metallo-dependent phosphatases"/>
    <property type="match status" value="1"/>
</dbReference>
<keyword evidence="6" id="KW-1185">Reference proteome</keyword>
<dbReference type="InterPro" id="IPR013783">
    <property type="entry name" value="Ig-like_fold"/>
</dbReference>
<comment type="caution">
    <text evidence="5">The sequence shown here is derived from an EMBL/GenBank/DDBJ whole genome shotgun (WGS) entry which is preliminary data.</text>
</comment>
<dbReference type="InterPro" id="IPR029052">
    <property type="entry name" value="Metallo-depent_PP-like"/>
</dbReference>
<dbReference type="Pfam" id="PF00149">
    <property type="entry name" value="Metallophos"/>
    <property type="match status" value="1"/>
</dbReference>
<dbReference type="Pfam" id="PF18962">
    <property type="entry name" value="Por_Secre_tail"/>
    <property type="match status" value="1"/>
</dbReference>
<dbReference type="InterPro" id="IPR026444">
    <property type="entry name" value="Secre_tail"/>
</dbReference>
<dbReference type="PANTHER" id="PTHR45867">
    <property type="entry name" value="PURPLE ACID PHOSPHATASE"/>
    <property type="match status" value="1"/>
</dbReference>
<accession>A0A2T1N9W7</accession>
<dbReference type="SUPFAM" id="SSF49363">
    <property type="entry name" value="Purple acid phosphatase, N-terminal domain"/>
    <property type="match status" value="1"/>
</dbReference>
<evidence type="ECO:0000256" key="1">
    <source>
        <dbReference type="ARBA" id="ARBA00022729"/>
    </source>
</evidence>
<dbReference type="Gene3D" id="2.60.40.10">
    <property type="entry name" value="Immunoglobulins"/>
    <property type="match status" value="1"/>
</dbReference>
<evidence type="ECO:0000259" key="3">
    <source>
        <dbReference type="Pfam" id="PF16656"/>
    </source>
</evidence>
<reference evidence="5 6" key="1">
    <citation type="submission" date="2018-03" db="EMBL/GenBank/DDBJ databases">
        <title>Mesoflavibacter sp. HG37 and Mesoflavibacter sp. HG96 sp.nov., two marine bacteria isolated from seawater of Western Pacific Ocean.</title>
        <authorList>
            <person name="Cheng H."/>
            <person name="Wu Y.-H."/>
            <person name="Guo L.-L."/>
            <person name="Xu X.-W."/>
        </authorList>
    </citation>
    <scope>NUCLEOTIDE SEQUENCE [LARGE SCALE GENOMIC DNA]</scope>
    <source>
        <strain evidence="5 6">KCTC 32269</strain>
    </source>
</reference>
<dbReference type="GO" id="GO:0003993">
    <property type="term" value="F:acid phosphatase activity"/>
    <property type="evidence" value="ECO:0007669"/>
    <property type="project" value="InterPro"/>
</dbReference>
<feature type="domain" description="Purple acid phosphatase N-terminal" evidence="3">
    <location>
        <begin position="23"/>
        <end position="112"/>
    </location>
</feature>
<dbReference type="Proteomes" id="UP000238426">
    <property type="component" value="Unassembled WGS sequence"/>
</dbReference>
<dbReference type="CDD" id="cd00838">
    <property type="entry name" value="MPP_superfamily"/>
    <property type="match status" value="1"/>
</dbReference>
<dbReference type="InterPro" id="IPR008963">
    <property type="entry name" value="Purple_acid_Pase-like_N"/>
</dbReference>
<dbReference type="InterPro" id="IPR004843">
    <property type="entry name" value="Calcineurin-like_PHP"/>
</dbReference>
<dbReference type="RefSeq" id="WP_106463764.1">
    <property type="nucleotide sequence ID" value="NZ_PXOQ01000009.1"/>
</dbReference>
<dbReference type="GO" id="GO:0046872">
    <property type="term" value="F:metal ion binding"/>
    <property type="evidence" value="ECO:0007669"/>
    <property type="project" value="InterPro"/>
</dbReference>
<evidence type="ECO:0008006" key="7">
    <source>
        <dbReference type="Google" id="ProtNLM"/>
    </source>
</evidence>
<keyword evidence="1" id="KW-0732">Signal</keyword>
<evidence type="ECO:0000313" key="6">
    <source>
        <dbReference type="Proteomes" id="UP000238426"/>
    </source>
</evidence>
<evidence type="ECO:0000259" key="4">
    <source>
        <dbReference type="Pfam" id="PF18962"/>
    </source>
</evidence>
<dbReference type="AlphaFoldDB" id="A0A2T1N9W7"/>
<name>A0A2T1N9W7_9FLAO</name>